<dbReference type="Pfam" id="PF04677">
    <property type="entry name" value="CwfJ_C_1"/>
    <property type="match status" value="1"/>
</dbReference>
<dbReference type="RefSeq" id="WP_377550538.1">
    <property type="nucleotide sequence ID" value="NZ_JBHSBN010000023.1"/>
</dbReference>
<name>A0ABV8KT60_9ACTN</name>
<feature type="short sequence motif" description="Histidine triad motif" evidence="1">
    <location>
        <begin position="81"/>
        <end position="85"/>
    </location>
</feature>
<protein>
    <recommendedName>
        <fullName evidence="2">HIT domain-containing protein</fullName>
    </recommendedName>
</protein>
<dbReference type="PROSITE" id="PS51084">
    <property type="entry name" value="HIT_2"/>
    <property type="match status" value="1"/>
</dbReference>
<evidence type="ECO:0000313" key="4">
    <source>
        <dbReference type="Proteomes" id="UP001595868"/>
    </source>
</evidence>
<evidence type="ECO:0000313" key="3">
    <source>
        <dbReference type="EMBL" id="MFC4109309.1"/>
    </source>
</evidence>
<evidence type="ECO:0000256" key="1">
    <source>
        <dbReference type="PROSITE-ProRule" id="PRU00464"/>
    </source>
</evidence>
<dbReference type="Gene3D" id="3.30.428.10">
    <property type="entry name" value="HIT-like"/>
    <property type="match status" value="1"/>
</dbReference>
<dbReference type="InterPro" id="IPR006768">
    <property type="entry name" value="Cwf19-like_C_dom-1"/>
</dbReference>
<dbReference type="SUPFAM" id="SSF54197">
    <property type="entry name" value="HIT-like"/>
    <property type="match status" value="1"/>
</dbReference>
<evidence type="ECO:0000259" key="2">
    <source>
        <dbReference type="PROSITE" id="PS51084"/>
    </source>
</evidence>
<proteinExistence type="predicted"/>
<dbReference type="EMBL" id="JBHSBN010000023">
    <property type="protein sequence ID" value="MFC4109309.1"/>
    <property type="molecule type" value="Genomic_DNA"/>
</dbReference>
<accession>A0ABV8KT60</accession>
<feature type="domain" description="HIT" evidence="2">
    <location>
        <begin position="1"/>
        <end position="96"/>
    </location>
</feature>
<sequence>MIVDGGSLKLVADMSPLVLGHMLILPVRHYLSFGHAAKEIASEIQCFLDFVLPRYRSTFGTSLILEHGSSSDMTTRACITHAHWHLVPLDAVEVHRIVLADGFNAEDLHDYSDLGRYADADAAYFYSAFDDRHVAYGGDFNTRRQYLRSAMARVLDIPDPLWDYAVVVRKELLRETMRRTADWNVAAPFASPGFVPTGRTHKQALRSGGGA</sequence>
<dbReference type="Proteomes" id="UP001595868">
    <property type="component" value="Unassembled WGS sequence"/>
</dbReference>
<dbReference type="InterPro" id="IPR036265">
    <property type="entry name" value="HIT-like_sf"/>
</dbReference>
<organism evidence="3 4">
    <name type="scientific">Micromonospora zhanjiangensis</name>
    <dbReference type="NCBI Taxonomy" id="1522057"/>
    <lineage>
        <taxon>Bacteria</taxon>
        <taxon>Bacillati</taxon>
        <taxon>Actinomycetota</taxon>
        <taxon>Actinomycetes</taxon>
        <taxon>Micromonosporales</taxon>
        <taxon>Micromonosporaceae</taxon>
        <taxon>Micromonospora</taxon>
    </lineage>
</organism>
<gene>
    <name evidence="3" type="ORF">ACFOX0_25685</name>
</gene>
<dbReference type="InterPro" id="IPR011146">
    <property type="entry name" value="HIT-like"/>
</dbReference>
<comment type="caution">
    <text evidence="3">The sequence shown here is derived from an EMBL/GenBank/DDBJ whole genome shotgun (WGS) entry which is preliminary data.</text>
</comment>
<keyword evidence="4" id="KW-1185">Reference proteome</keyword>
<reference evidence="4" key="1">
    <citation type="journal article" date="2019" name="Int. J. Syst. Evol. Microbiol.">
        <title>The Global Catalogue of Microorganisms (GCM) 10K type strain sequencing project: providing services to taxonomists for standard genome sequencing and annotation.</title>
        <authorList>
            <consortium name="The Broad Institute Genomics Platform"/>
            <consortium name="The Broad Institute Genome Sequencing Center for Infectious Disease"/>
            <person name="Wu L."/>
            <person name="Ma J."/>
        </authorList>
    </citation>
    <scope>NUCLEOTIDE SEQUENCE [LARGE SCALE GENOMIC DNA]</scope>
    <source>
        <strain evidence="4">2902at01</strain>
    </source>
</reference>